<dbReference type="Pfam" id="PF05199">
    <property type="entry name" value="GMC_oxred_C"/>
    <property type="match status" value="1"/>
</dbReference>
<keyword evidence="2" id="KW-0285">Flavoprotein</keyword>
<dbReference type="PANTHER" id="PTHR11552">
    <property type="entry name" value="GLUCOSE-METHANOL-CHOLINE GMC OXIDOREDUCTASE"/>
    <property type="match status" value="1"/>
</dbReference>
<dbReference type="InterPro" id="IPR036188">
    <property type="entry name" value="FAD/NAD-bd_sf"/>
</dbReference>
<dbReference type="SUPFAM" id="SSF54373">
    <property type="entry name" value="FAD-linked reductases, C-terminal domain"/>
    <property type="match status" value="1"/>
</dbReference>
<dbReference type="AlphaFoldDB" id="W2RX46"/>
<evidence type="ECO:0000256" key="1">
    <source>
        <dbReference type="ARBA" id="ARBA00010790"/>
    </source>
</evidence>
<dbReference type="GO" id="GO:0016614">
    <property type="term" value="F:oxidoreductase activity, acting on CH-OH group of donors"/>
    <property type="evidence" value="ECO:0007669"/>
    <property type="project" value="InterPro"/>
</dbReference>
<sequence length="584" mass="64372">MVLANRLSQVPEFRVLVLEAGPEPTVVINYESPGGNQALGGTAIDWNFYTTPQEHLTDRVLFYRRGKALGGSSTTNGLFYGRGSASVYDNWVKLGNPGWGWEDLYPLAIKSTHFNPPIDNPEWDHSYTTWDPCAYGEGPLQIGYQGYVAPSCIGFIEACEVINIPIVEDLNSGNNTGVKQGTGNLDGNLRRSSAFDSYYQQAKDRPNLDVLHDTWVERIHFEKTDNGSSRATGVQFTDQLTGEFHVVHAAKEVILSMGAFASPQMLMLSGIGPQAELERFNMDPVYVNENVGQNLNDHHVFSIYAKAEEFSSSSSMYENSSTLEAAREEFYRSLSGRWTSPSGITNAFQKMTEEELRRIGADAIIEAGLLNQSHMEFLYENQFYPGGPTFFPDTAQVAADTGSYYWPQANESYFSLTAQTLVALSRGNITLKSTSAYDDPNINPNYYADATDRSIAIKAFKDLRRLLAHPALSVFTIGPNNGEVCPGHDHVPDDADDDTIFEYIKANTIPNWHASGTCQMLPEENGGVVNSRLQVYGVEALRVIDVSIIPVLPDVNVAGPVYMIAEKGADIIKEDWGVAGKGDD</sequence>
<dbReference type="Gene3D" id="3.50.50.60">
    <property type="entry name" value="FAD/NAD(P)-binding domain"/>
    <property type="match status" value="1"/>
</dbReference>
<proteinExistence type="inferred from homology"/>
<protein>
    <recommendedName>
        <fullName evidence="3">Glucose-methanol-choline oxidoreductase N-terminal domain-containing protein</fullName>
    </recommendedName>
</protein>
<dbReference type="Gene3D" id="3.30.560.10">
    <property type="entry name" value="Glucose Oxidase, domain 3"/>
    <property type="match status" value="1"/>
</dbReference>
<dbReference type="GeneID" id="19970278"/>
<dbReference type="Proteomes" id="UP000030752">
    <property type="component" value="Unassembled WGS sequence"/>
</dbReference>
<dbReference type="GO" id="GO:0050660">
    <property type="term" value="F:flavin adenine dinucleotide binding"/>
    <property type="evidence" value="ECO:0007669"/>
    <property type="project" value="InterPro"/>
</dbReference>
<dbReference type="SUPFAM" id="SSF51905">
    <property type="entry name" value="FAD/NAD(P)-binding domain"/>
    <property type="match status" value="1"/>
</dbReference>
<evidence type="ECO:0000259" key="3">
    <source>
        <dbReference type="PROSITE" id="PS00624"/>
    </source>
</evidence>
<evidence type="ECO:0000313" key="4">
    <source>
        <dbReference type="EMBL" id="ETN41007.1"/>
    </source>
</evidence>
<organism evidence="4 5">
    <name type="scientific">Cyphellophora europaea (strain CBS 101466)</name>
    <name type="common">Phialophora europaea</name>
    <dbReference type="NCBI Taxonomy" id="1220924"/>
    <lineage>
        <taxon>Eukaryota</taxon>
        <taxon>Fungi</taxon>
        <taxon>Dikarya</taxon>
        <taxon>Ascomycota</taxon>
        <taxon>Pezizomycotina</taxon>
        <taxon>Eurotiomycetes</taxon>
        <taxon>Chaetothyriomycetidae</taxon>
        <taxon>Chaetothyriales</taxon>
        <taxon>Cyphellophoraceae</taxon>
        <taxon>Cyphellophora</taxon>
    </lineage>
</organism>
<dbReference type="PANTHER" id="PTHR11552:SF115">
    <property type="entry name" value="DEHYDROGENASE XPTC-RELATED"/>
    <property type="match status" value="1"/>
</dbReference>
<dbReference type="InterPro" id="IPR012132">
    <property type="entry name" value="GMC_OxRdtase"/>
</dbReference>
<keyword evidence="5" id="KW-1185">Reference proteome</keyword>
<feature type="binding site" evidence="2">
    <location>
        <begin position="512"/>
        <end position="513"/>
    </location>
    <ligand>
        <name>FAD</name>
        <dbReference type="ChEBI" id="CHEBI:57692"/>
    </ligand>
</feature>
<dbReference type="InParanoid" id="W2RX46"/>
<evidence type="ECO:0000256" key="2">
    <source>
        <dbReference type="PIRSR" id="PIRSR000137-2"/>
    </source>
</evidence>
<accession>W2RX46</accession>
<dbReference type="EMBL" id="KB822719">
    <property type="protein sequence ID" value="ETN41007.1"/>
    <property type="molecule type" value="Genomic_DNA"/>
</dbReference>
<name>W2RX46_CYPE1</name>
<dbReference type="GO" id="GO:0044550">
    <property type="term" value="P:secondary metabolite biosynthetic process"/>
    <property type="evidence" value="ECO:0007669"/>
    <property type="project" value="TreeGrafter"/>
</dbReference>
<feature type="binding site" evidence="2">
    <location>
        <position position="216"/>
    </location>
    <ligand>
        <name>FAD</name>
        <dbReference type="ChEBI" id="CHEBI:57692"/>
    </ligand>
</feature>
<dbReference type="VEuPathDB" id="FungiDB:HMPREF1541_02939"/>
<dbReference type="eggNOG" id="KOG1238">
    <property type="taxonomic scope" value="Eukaryota"/>
</dbReference>
<dbReference type="PIRSF" id="PIRSF000137">
    <property type="entry name" value="Alcohol_oxidase"/>
    <property type="match status" value="1"/>
</dbReference>
<reference evidence="4 5" key="1">
    <citation type="submission" date="2013-03" db="EMBL/GenBank/DDBJ databases">
        <title>The Genome Sequence of Phialophora europaea CBS 101466.</title>
        <authorList>
            <consortium name="The Broad Institute Genomics Platform"/>
            <person name="Cuomo C."/>
            <person name="de Hoog S."/>
            <person name="Gorbushina A."/>
            <person name="Walker B."/>
            <person name="Young S.K."/>
            <person name="Zeng Q."/>
            <person name="Gargeya S."/>
            <person name="Fitzgerald M."/>
            <person name="Haas B."/>
            <person name="Abouelleil A."/>
            <person name="Allen A.W."/>
            <person name="Alvarado L."/>
            <person name="Arachchi H.M."/>
            <person name="Berlin A.M."/>
            <person name="Chapman S.B."/>
            <person name="Gainer-Dewar J."/>
            <person name="Goldberg J."/>
            <person name="Griggs A."/>
            <person name="Gujja S."/>
            <person name="Hansen M."/>
            <person name="Howarth C."/>
            <person name="Imamovic A."/>
            <person name="Ireland A."/>
            <person name="Larimer J."/>
            <person name="McCowan C."/>
            <person name="Murphy C."/>
            <person name="Pearson M."/>
            <person name="Poon T.W."/>
            <person name="Priest M."/>
            <person name="Roberts A."/>
            <person name="Saif S."/>
            <person name="Shea T."/>
            <person name="Sisk P."/>
            <person name="Sykes S."/>
            <person name="Wortman J."/>
            <person name="Nusbaum C."/>
            <person name="Birren B."/>
        </authorList>
    </citation>
    <scope>NUCLEOTIDE SEQUENCE [LARGE SCALE GENOMIC DNA]</scope>
    <source>
        <strain evidence="4 5">CBS 101466</strain>
    </source>
</reference>
<comment type="similarity">
    <text evidence="1">Belongs to the GMC oxidoreductase family.</text>
</comment>
<dbReference type="InterPro" id="IPR007867">
    <property type="entry name" value="GMC_OxRtase_C"/>
</dbReference>
<gene>
    <name evidence="4" type="ORF">HMPREF1541_02939</name>
</gene>
<dbReference type="InterPro" id="IPR000172">
    <property type="entry name" value="GMC_OxRdtase_N"/>
</dbReference>
<dbReference type="OrthoDB" id="269227at2759"/>
<dbReference type="Pfam" id="PF00732">
    <property type="entry name" value="GMC_oxred_N"/>
    <property type="match status" value="1"/>
</dbReference>
<dbReference type="HOGENOM" id="CLU_002865_6_3_1"/>
<comment type="cofactor">
    <cofactor evidence="2">
        <name>FAD</name>
        <dbReference type="ChEBI" id="CHEBI:57692"/>
    </cofactor>
</comment>
<feature type="domain" description="Glucose-methanol-choline oxidoreductase N-terminal" evidence="3">
    <location>
        <begin position="258"/>
        <end position="272"/>
    </location>
</feature>
<dbReference type="STRING" id="1220924.W2RX46"/>
<evidence type="ECO:0000313" key="5">
    <source>
        <dbReference type="Proteomes" id="UP000030752"/>
    </source>
</evidence>
<dbReference type="PROSITE" id="PS00624">
    <property type="entry name" value="GMC_OXRED_2"/>
    <property type="match status" value="1"/>
</dbReference>
<keyword evidence="2" id="KW-0274">FAD</keyword>
<dbReference type="RefSeq" id="XP_008715516.1">
    <property type="nucleotide sequence ID" value="XM_008717294.1"/>
</dbReference>